<dbReference type="GeneID" id="20353736"/>
<name>J3PIF0_GAET3</name>
<protein>
    <submittedName>
        <fullName evidence="1 2">Uncharacterized protein</fullName>
    </submittedName>
</protein>
<dbReference type="AlphaFoldDB" id="J3PIF0"/>
<dbReference type="VEuPathDB" id="FungiDB:GGTG_13278"/>
<sequence>MTLNDVEHGSSAAVARKDWAAHLDPTQELASDADEQLLMHVRPGDARRGEREYTSRPKVVNGASYVAVDAILDKAYPGHRINANVDAAEPLRPAPWTDLGAIEESMNEIMYTEAAKVREYDSGAVLAQNDTARALKTVGGIWGGDNVEHYQWADRGGHYCNKVRAAARKVRDWDEAVLNLNRIIHRRAGQIGRLRVRESVNPIDCGDLIHLKAWTHKGRYVAKDDKKGIALPFRKLAVTDIPAGFGFDKFGLMPKHAKAATHRERSDGDRREELAGSLRSLNEKFAKKERLSRGQTWSTPIPHDRKVTTVQEFYKAFHDMSTLLIQTCMVCYRKCAKVELETIE</sequence>
<dbReference type="HOGENOM" id="CLU_806643_0_0_1"/>
<evidence type="ECO:0000313" key="1">
    <source>
        <dbReference type="EMBL" id="EJT69169.1"/>
    </source>
</evidence>
<dbReference type="OrthoDB" id="4584443at2759"/>
<organism evidence="1">
    <name type="scientific">Gaeumannomyces tritici (strain R3-111a-1)</name>
    <name type="common">Wheat and barley take-all root rot fungus</name>
    <name type="synonym">Gaeumannomyces graminis var. tritici</name>
    <dbReference type="NCBI Taxonomy" id="644352"/>
    <lineage>
        <taxon>Eukaryota</taxon>
        <taxon>Fungi</taxon>
        <taxon>Dikarya</taxon>
        <taxon>Ascomycota</taxon>
        <taxon>Pezizomycotina</taxon>
        <taxon>Sordariomycetes</taxon>
        <taxon>Sordariomycetidae</taxon>
        <taxon>Magnaporthales</taxon>
        <taxon>Magnaporthaceae</taxon>
        <taxon>Gaeumannomyces</taxon>
    </lineage>
</organism>
<evidence type="ECO:0000313" key="2">
    <source>
        <dbReference type="EnsemblFungi" id="EJT69169"/>
    </source>
</evidence>
<accession>J3PIF0</accession>
<gene>
    <name evidence="2" type="primary">20353736</name>
    <name evidence="1" type="ORF">GGTG_13278</name>
</gene>
<dbReference type="EnsemblFungi" id="EJT69169">
    <property type="protein sequence ID" value="EJT69169"/>
    <property type="gene ID" value="GGTG_13278"/>
</dbReference>
<keyword evidence="3" id="KW-1185">Reference proteome</keyword>
<proteinExistence type="predicted"/>
<reference evidence="2" key="4">
    <citation type="journal article" date="2015" name="G3 (Bethesda)">
        <title>Genome sequences of three phytopathogenic species of the Magnaporthaceae family of fungi.</title>
        <authorList>
            <person name="Okagaki L.H."/>
            <person name="Nunes C.C."/>
            <person name="Sailsbery J."/>
            <person name="Clay B."/>
            <person name="Brown D."/>
            <person name="John T."/>
            <person name="Oh Y."/>
            <person name="Young N."/>
            <person name="Fitzgerald M."/>
            <person name="Haas B.J."/>
            <person name="Zeng Q."/>
            <person name="Young S."/>
            <person name="Adiconis X."/>
            <person name="Fan L."/>
            <person name="Levin J.Z."/>
            <person name="Mitchell T.K."/>
            <person name="Okubara P.A."/>
            <person name="Farman M.L."/>
            <person name="Kohn L.M."/>
            <person name="Birren B."/>
            <person name="Ma L.-J."/>
            <person name="Dean R.A."/>
        </authorList>
    </citation>
    <scope>NUCLEOTIDE SEQUENCE</scope>
    <source>
        <strain evidence="2">R3-111a-1</strain>
    </source>
</reference>
<dbReference type="EMBL" id="GL385405">
    <property type="protein sequence ID" value="EJT69169.1"/>
    <property type="molecule type" value="Genomic_DNA"/>
</dbReference>
<reference evidence="1" key="2">
    <citation type="submission" date="2010-07" db="EMBL/GenBank/DDBJ databases">
        <authorList>
            <consortium name="The Broad Institute Genome Sequencing Platform"/>
            <consortium name="Broad Institute Genome Sequencing Center for Infectious Disease"/>
            <person name="Ma L.-J."/>
            <person name="Dead R."/>
            <person name="Young S."/>
            <person name="Zeng Q."/>
            <person name="Koehrsen M."/>
            <person name="Alvarado L."/>
            <person name="Berlin A."/>
            <person name="Chapman S.B."/>
            <person name="Chen Z."/>
            <person name="Freedman E."/>
            <person name="Gellesch M."/>
            <person name="Goldberg J."/>
            <person name="Griggs A."/>
            <person name="Gujja S."/>
            <person name="Heilman E.R."/>
            <person name="Heiman D."/>
            <person name="Hepburn T."/>
            <person name="Howarth C."/>
            <person name="Jen D."/>
            <person name="Larson L."/>
            <person name="Mehta T."/>
            <person name="Neiman D."/>
            <person name="Pearson M."/>
            <person name="Roberts A."/>
            <person name="Saif S."/>
            <person name="Shea T."/>
            <person name="Shenoy N."/>
            <person name="Sisk P."/>
            <person name="Stolte C."/>
            <person name="Sykes S."/>
            <person name="Walk T."/>
            <person name="White J."/>
            <person name="Yandava C."/>
            <person name="Haas B."/>
            <person name="Nusbaum C."/>
            <person name="Birren B."/>
        </authorList>
    </citation>
    <scope>NUCLEOTIDE SEQUENCE</scope>
    <source>
        <strain evidence="1">R3-111a-1</strain>
    </source>
</reference>
<reference evidence="2" key="5">
    <citation type="submission" date="2018-04" db="UniProtKB">
        <authorList>
            <consortium name="EnsemblFungi"/>
        </authorList>
    </citation>
    <scope>IDENTIFICATION</scope>
    <source>
        <strain evidence="2">R3-111a-1</strain>
    </source>
</reference>
<reference evidence="3" key="1">
    <citation type="submission" date="2010-07" db="EMBL/GenBank/DDBJ databases">
        <title>The genome sequence of Gaeumannomyces graminis var. tritici strain R3-111a-1.</title>
        <authorList>
            <consortium name="The Broad Institute Genome Sequencing Platform"/>
            <person name="Ma L.-J."/>
            <person name="Dead R."/>
            <person name="Young S."/>
            <person name="Zeng Q."/>
            <person name="Koehrsen M."/>
            <person name="Alvarado L."/>
            <person name="Berlin A."/>
            <person name="Chapman S.B."/>
            <person name="Chen Z."/>
            <person name="Freedman E."/>
            <person name="Gellesch M."/>
            <person name="Goldberg J."/>
            <person name="Griggs A."/>
            <person name="Gujja S."/>
            <person name="Heilman E.R."/>
            <person name="Heiman D."/>
            <person name="Hepburn T."/>
            <person name="Howarth C."/>
            <person name="Jen D."/>
            <person name="Larson L."/>
            <person name="Mehta T."/>
            <person name="Neiman D."/>
            <person name="Pearson M."/>
            <person name="Roberts A."/>
            <person name="Saif S."/>
            <person name="Shea T."/>
            <person name="Shenoy N."/>
            <person name="Sisk P."/>
            <person name="Stolte C."/>
            <person name="Sykes S."/>
            <person name="Walk T."/>
            <person name="White J."/>
            <person name="Yandava C."/>
            <person name="Haas B."/>
            <person name="Nusbaum C."/>
            <person name="Birren B."/>
        </authorList>
    </citation>
    <scope>NUCLEOTIDE SEQUENCE [LARGE SCALE GENOMIC DNA]</scope>
    <source>
        <strain evidence="3">R3-111a-1</strain>
    </source>
</reference>
<dbReference type="Proteomes" id="UP000006039">
    <property type="component" value="Unassembled WGS sequence"/>
</dbReference>
<evidence type="ECO:0000313" key="3">
    <source>
        <dbReference type="Proteomes" id="UP000006039"/>
    </source>
</evidence>
<dbReference type="RefSeq" id="XP_009229448.1">
    <property type="nucleotide sequence ID" value="XM_009231184.1"/>
</dbReference>
<dbReference type="STRING" id="644352.J3PIF0"/>
<reference evidence="1" key="3">
    <citation type="submission" date="2010-09" db="EMBL/GenBank/DDBJ databases">
        <title>Annotation of Gaeumannomyces graminis var. tritici R3-111a-1.</title>
        <authorList>
            <consortium name="The Broad Institute Genome Sequencing Platform"/>
            <person name="Ma L.-J."/>
            <person name="Dead R."/>
            <person name="Young S.K."/>
            <person name="Zeng Q."/>
            <person name="Gargeya S."/>
            <person name="Fitzgerald M."/>
            <person name="Haas B."/>
            <person name="Abouelleil A."/>
            <person name="Alvarado L."/>
            <person name="Arachchi H.M."/>
            <person name="Berlin A."/>
            <person name="Brown A."/>
            <person name="Chapman S.B."/>
            <person name="Chen Z."/>
            <person name="Dunbar C."/>
            <person name="Freedman E."/>
            <person name="Gearin G."/>
            <person name="Gellesch M."/>
            <person name="Goldberg J."/>
            <person name="Griggs A."/>
            <person name="Gujja S."/>
            <person name="Heiman D."/>
            <person name="Howarth C."/>
            <person name="Larson L."/>
            <person name="Lui A."/>
            <person name="MacDonald P.J.P."/>
            <person name="Mehta T."/>
            <person name="Montmayeur A."/>
            <person name="Murphy C."/>
            <person name="Neiman D."/>
            <person name="Pearson M."/>
            <person name="Priest M."/>
            <person name="Roberts A."/>
            <person name="Saif S."/>
            <person name="Shea T."/>
            <person name="Shenoy N."/>
            <person name="Sisk P."/>
            <person name="Stolte C."/>
            <person name="Sykes S."/>
            <person name="Yandava C."/>
            <person name="Wortman J."/>
            <person name="Nusbaum C."/>
            <person name="Birren B."/>
        </authorList>
    </citation>
    <scope>NUCLEOTIDE SEQUENCE</scope>
    <source>
        <strain evidence="1">R3-111a-1</strain>
    </source>
</reference>